<comment type="caution">
    <text evidence="1">The sequence shown here is derived from an EMBL/GenBank/DDBJ whole genome shotgun (WGS) entry which is preliminary data.</text>
</comment>
<name>A0A1E5L1N5_9ENTE</name>
<reference evidence="1 2" key="1">
    <citation type="submission" date="2016-09" db="EMBL/GenBank/DDBJ databases">
        <authorList>
            <person name="Capua I."/>
            <person name="De Benedictis P."/>
            <person name="Joannis T."/>
            <person name="Lombin L.H."/>
            <person name="Cattoli G."/>
        </authorList>
    </citation>
    <scope>NUCLEOTIDE SEQUENCE [LARGE SCALE GENOMIC DNA]</scope>
    <source>
        <strain evidence="1 2">LMG 25899</strain>
    </source>
</reference>
<gene>
    <name evidence="1" type="ORF">BCR26_00305</name>
</gene>
<dbReference type="Proteomes" id="UP000095256">
    <property type="component" value="Unassembled WGS sequence"/>
</dbReference>
<organism evidence="1 2">
    <name type="scientific">Enterococcus rivorum</name>
    <dbReference type="NCBI Taxonomy" id="762845"/>
    <lineage>
        <taxon>Bacteria</taxon>
        <taxon>Bacillati</taxon>
        <taxon>Bacillota</taxon>
        <taxon>Bacilli</taxon>
        <taxon>Lactobacillales</taxon>
        <taxon>Enterococcaceae</taxon>
        <taxon>Enterococcus</taxon>
    </lineage>
</organism>
<evidence type="ECO:0000313" key="2">
    <source>
        <dbReference type="Proteomes" id="UP000095256"/>
    </source>
</evidence>
<protein>
    <submittedName>
        <fullName evidence="1">Uncharacterized protein</fullName>
    </submittedName>
</protein>
<proteinExistence type="predicted"/>
<sequence length="103" mass="11953">MVRGWNNARLIIQKGNKEVVESLKRLKKEFGVFEIIRYENLNQSYEGLLLATGNNELRVRSRLAKKTLKKRAILWLFGKEMTVKKINWKNGDASVSSLVCRSE</sequence>
<dbReference type="STRING" id="762845.BCR26_00305"/>
<evidence type="ECO:0000313" key="1">
    <source>
        <dbReference type="EMBL" id="OEH83951.1"/>
    </source>
</evidence>
<dbReference type="EMBL" id="MIEK01000001">
    <property type="protein sequence ID" value="OEH83951.1"/>
    <property type="molecule type" value="Genomic_DNA"/>
</dbReference>
<accession>A0A1E5L1N5</accession>
<dbReference type="AlphaFoldDB" id="A0A1E5L1N5"/>
<keyword evidence="2" id="KW-1185">Reference proteome</keyword>